<protein>
    <submittedName>
        <fullName evidence="1">Uncharacterized protein</fullName>
    </submittedName>
</protein>
<sequence>MECAVDIQHYNLILQEDRVYVFLDGLDDRLDKTVEQAYAHVRREALRQSVMITGSADGVFGVVLAPKGLRLGSSAHPPTMHNGKHKSHASSDGLKCSHRGNSRHTHDTCFKLHGYPNW</sequence>
<gene>
    <name evidence="1" type="ORF">Pint_34231</name>
</gene>
<proteinExistence type="predicted"/>
<keyword evidence="2" id="KW-1185">Reference proteome</keyword>
<name>A0ACC0X2I9_9ROSI</name>
<accession>A0ACC0X2I9</accession>
<comment type="caution">
    <text evidence="1">The sequence shown here is derived from an EMBL/GenBank/DDBJ whole genome shotgun (WGS) entry which is preliminary data.</text>
</comment>
<reference evidence="2" key="1">
    <citation type="journal article" date="2023" name="G3 (Bethesda)">
        <title>Genome assembly and association tests identify interacting loci associated with vigor, precocity, and sex in interspecific pistachio rootstocks.</title>
        <authorList>
            <person name="Palmer W."/>
            <person name="Jacygrad E."/>
            <person name="Sagayaradj S."/>
            <person name="Cavanaugh K."/>
            <person name="Han R."/>
            <person name="Bertier L."/>
            <person name="Beede B."/>
            <person name="Kafkas S."/>
            <person name="Golino D."/>
            <person name="Preece J."/>
            <person name="Michelmore R."/>
        </authorList>
    </citation>
    <scope>NUCLEOTIDE SEQUENCE [LARGE SCALE GENOMIC DNA]</scope>
</reference>
<dbReference type="Proteomes" id="UP001163603">
    <property type="component" value="Chromosome 14"/>
</dbReference>
<dbReference type="EMBL" id="CM047749">
    <property type="protein sequence ID" value="KAJ0009856.1"/>
    <property type="molecule type" value="Genomic_DNA"/>
</dbReference>
<evidence type="ECO:0000313" key="2">
    <source>
        <dbReference type="Proteomes" id="UP001163603"/>
    </source>
</evidence>
<evidence type="ECO:0000313" key="1">
    <source>
        <dbReference type="EMBL" id="KAJ0009856.1"/>
    </source>
</evidence>
<organism evidence="1 2">
    <name type="scientific">Pistacia integerrima</name>
    <dbReference type="NCBI Taxonomy" id="434235"/>
    <lineage>
        <taxon>Eukaryota</taxon>
        <taxon>Viridiplantae</taxon>
        <taxon>Streptophyta</taxon>
        <taxon>Embryophyta</taxon>
        <taxon>Tracheophyta</taxon>
        <taxon>Spermatophyta</taxon>
        <taxon>Magnoliopsida</taxon>
        <taxon>eudicotyledons</taxon>
        <taxon>Gunneridae</taxon>
        <taxon>Pentapetalae</taxon>
        <taxon>rosids</taxon>
        <taxon>malvids</taxon>
        <taxon>Sapindales</taxon>
        <taxon>Anacardiaceae</taxon>
        <taxon>Pistacia</taxon>
    </lineage>
</organism>